<dbReference type="RefSeq" id="WP_173406291.1">
    <property type="nucleotide sequence ID" value="NZ_CP006905.1"/>
</dbReference>
<dbReference type="KEGG" id="cbv:U729_2984"/>
<sequence length="46" mass="5471">MSKKKTIKCPICGEEMQEYDYAYDNNQYGKKYYKCAVCGHKTNTMY</sequence>
<dbReference type="Proteomes" id="UP000030635">
    <property type="component" value="Chromosome"/>
</dbReference>
<dbReference type="EMBL" id="CP006905">
    <property type="protein sequence ID" value="AIY84773.1"/>
    <property type="molecule type" value="Genomic_DNA"/>
</dbReference>
<evidence type="ECO:0000313" key="2">
    <source>
        <dbReference type="Proteomes" id="UP000030635"/>
    </source>
</evidence>
<dbReference type="HOGENOM" id="CLU_215755_0_0_9"/>
<accession>A0A0A7FYW4</accession>
<dbReference type="STRING" id="1561.NPD11_54"/>
<proteinExistence type="predicted"/>
<gene>
    <name evidence="1" type="ORF">U729_2984</name>
</gene>
<dbReference type="eggNOG" id="ENOG5032JW4">
    <property type="taxonomic scope" value="Bacteria"/>
</dbReference>
<organism evidence="1 2">
    <name type="scientific">Clostridium baratii str. Sullivan</name>
    <dbReference type="NCBI Taxonomy" id="1415775"/>
    <lineage>
        <taxon>Bacteria</taxon>
        <taxon>Bacillati</taxon>
        <taxon>Bacillota</taxon>
        <taxon>Clostridia</taxon>
        <taxon>Eubacteriales</taxon>
        <taxon>Clostridiaceae</taxon>
        <taxon>Clostridium</taxon>
    </lineage>
</organism>
<protein>
    <submittedName>
        <fullName evidence="1">Uncharacterized protein</fullName>
    </submittedName>
</protein>
<name>A0A0A7FYW4_9CLOT</name>
<reference evidence="1 2" key="1">
    <citation type="journal article" date="2015" name="Infect. Genet. Evol.">
        <title>Genomic sequences of six botulinum neurotoxin-producing strains representing three clostridial species illustrate the mobility and diversity of botulinum neurotoxin genes.</title>
        <authorList>
            <person name="Smith T.J."/>
            <person name="Hill K.K."/>
            <person name="Xie G."/>
            <person name="Foley B.T."/>
            <person name="Williamson C.H."/>
            <person name="Foster J.T."/>
            <person name="Johnson S.L."/>
            <person name="Chertkov O."/>
            <person name="Teshima H."/>
            <person name="Gibbons H.S."/>
            <person name="Johnsky L.A."/>
            <person name="Karavis M.A."/>
            <person name="Smith L.A."/>
        </authorList>
    </citation>
    <scope>NUCLEOTIDE SEQUENCE [LARGE SCALE GENOMIC DNA]</scope>
    <source>
        <strain evidence="1 2">Sullivan</strain>
    </source>
</reference>
<evidence type="ECO:0000313" key="1">
    <source>
        <dbReference type="EMBL" id="AIY84773.1"/>
    </source>
</evidence>
<dbReference type="AlphaFoldDB" id="A0A0A7FYW4"/>
<keyword evidence="2" id="KW-1185">Reference proteome</keyword>